<dbReference type="SUPFAM" id="SSF48576">
    <property type="entry name" value="Terpenoid synthases"/>
    <property type="match status" value="1"/>
</dbReference>
<dbReference type="EMBL" id="CP042266">
    <property type="protein sequence ID" value="QDY77607.1"/>
    <property type="molecule type" value="Genomic_DNA"/>
</dbReference>
<dbReference type="OrthoDB" id="3676909at2"/>
<protein>
    <recommendedName>
        <fullName evidence="2">Terpene synthase</fullName>
        <ecNumber evidence="2">4.2.3.-</ecNumber>
    </recommendedName>
</protein>
<proteinExistence type="inferred from homology"/>
<dbReference type="InterPro" id="IPR008949">
    <property type="entry name" value="Isoprenoid_synthase_dom_sf"/>
</dbReference>
<dbReference type="InterPro" id="IPR034686">
    <property type="entry name" value="Terpene_cyclase-like_2"/>
</dbReference>
<evidence type="ECO:0000256" key="2">
    <source>
        <dbReference type="RuleBase" id="RU366034"/>
    </source>
</evidence>
<comment type="cofactor">
    <cofactor evidence="2">
        <name>Mg(2+)</name>
        <dbReference type="ChEBI" id="CHEBI:18420"/>
    </cofactor>
</comment>
<keyword evidence="1 2" id="KW-0456">Lyase</keyword>
<dbReference type="GO" id="GO:0010333">
    <property type="term" value="F:terpene synthase activity"/>
    <property type="evidence" value="ECO:0007669"/>
    <property type="project" value="InterPro"/>
</dbReference>
<dbReference type="GO" id="GO:0046872">
    <property type="term" value="F:metal ion binding"/>
    <property type="evidence" value="ECO:0007669"/>
    <property type="project" value="UniProtKB-KW"/>
</dbReference>
<feature type="compositionally biased region" description="Low complexity" evidence="3">
    <location>
        <begin position="335"/>
        <end position="345"/>
    </location>
</feature>
<keyword evidence="5" id="KW-1185">Reference proteome</keyword>
<comment type="similarity">
    <text evidence="2">Belongs to the terpene synthase family.</text>
</comment>
<evidence type="ECO:0000313" key="5">
    <source>
        <dbReference type="Proteomes" id="UP000320580"/>
    </source>
</evidence>
<dbReference type="PANTHER" id="PTHR35201:SF4">
    <property type="entry name" value="BETA-PINACENE SYNTHASE-RELATED"/>
    <property type="match status" value="1"/>
</dbReference>
<gene>
    <name evidence="4" type="ORF">FQU76_14935</name>
</gene>
<accession>A0A5B8J8C7</accession>
<reference evidence="4 5" key="1">
    <citation type="submission" date="2019-07" db="EMBL/GenBank/DDBJ databases">
        <authorList>
            <person name="Zhu P."/>
        </authorList>
    </citation>
    <scope>NUCLEOTIDE SEQUENCE [LARGE SCALE GENOMIC DNA]</scope>
    <source>
        <strain evidence="4 5">SSL-25</strain>
    </source>
</reference>
<keyword evidence="2" id="KW-0460">Magnesium</keyword>
<dbReference type="Pfam" id="PF19086">
    <property type="entry name" value="Terpene_syn_C_2"/>
    <property type="match status" value="1"/>
</dbReference>
<dbReference type="PANTHER" id="PTHR35201">
    <property type="entry name" value="TERPENE SYNTHASE"/>
    <property type="match status" value="1"/>
</dbReference>
<sequence length="345" mass="38333">MDDSDELRGLVMPELYLPMPPHEPNPSYRQAYDAMWQWADSFELFTDAKAWEVGGGRLAYTTALAHPWASPERLITAACVFAYAYWIDMELSEGAAAGDFRRCGQVVDPLVEVIDGGKPKSRQAEALADVLTRMEAGRSPGWVKRYRQSWEDYFVANYRECVVKHTGSGLTLAQHTDHRRHSSATAVSVDLGEYGLDIDVPETVRRLPAWNQLRLAVVDHTGFSNDLIGFPRELSTSDPYNGVLILWRERGCSLQEAADAFNDEALTVAMRHAVTAHGKLPRELECVTDDEGVRRDAMRFADSLLVHMRGMADAQLSSARFSGPGFEPPPRRRPPSAGGARAEPG</sequence>
<dbReference type="Proteomes" id="UP000320580">
    <property type="component" value="Chromosome"/>
</dbReference>
<dbReference type="RefSeq" id="WP_146480940.1">
    <property type="nucleotide sequence ID" value="NZ_CP042266.1"/>
</dbReference>
<dbReference type="Gene3D" id="1.10.600.10">
    <property type="entry name" value="Farnesyl Diphosphate Synthase"/>
    <property type="match status" value="1"/>
</dbReference>
<keyword evidence="2" id="KW-0479">Metal-binding</keyword>
<dbReference type="EC" id="4.2.3.-" evidence="2"/>
<dbReference type="AlphaFoldDB" id="A0A5B8J8C7"/>
<dbReference type="KEGG" id="sqz:FQU76_14935"/>
<name>A0A5B8J8C7_9ACTN</name>
<feature type="region of interest" description="Disordered" evidence="3">
    <location>
        <begin position="318"/>
        <end position="345"/>
    </location>
</feature>
<evidence type="ECO:0000256" key="1">
    <source>
        <dbReference type="ARBA" id="ARBA00023239"/>
    </source>
</evidence>
<organism evidence="4 5">
    <name type="scientific">Streptomyces qinzhouensis</name>
    <dbReference type="NCBI Taxonomy" id="2599401"/>
    <lineage>
        <taxon>Bacteria</taxon>
        <taxon>Bacillati</taxon>
        <taxon>Actinomycetota</taxon>
        <taxon>Actinomycetes</taxon>
        <taxon>Kitasatosporales</taxon>
        <taxon>Streptomycetaceae</taxon>
        <taxon>Streptomyces</taxon>
    </lineage>
</organism>
<evidence type="ECO:0000313" key="4">
    <source>
        <dbReference type="EMBL" id="QDY77607.1"/>
    </source>
</evidence>
<evidence type="ECO:0000256" key="3">
    <source>
        <dbReference type="SAM" id="MobiDB-lite"/>
    </source>
</evidence>